<keyword evidence="4" id="KW-0717">Septation</keyword>
<proteinExistence type="inferred from homology"/>
<protein>
    <recommendedName>
        <fullName evidence="4 5">Cell division protein FtsZ</fullName>
    </recommendedName>
</protein>
<keyword evidence="4 9" id="KW-0132">Cell division</keyword>
<feature type="domain" description="Tubulin/FtsZ GTPase" evidence="7">
    <location>
        <begin position="14"/>
        <end position="206"/>
    </location>
</feature>
<dbReference type="AlphaFoldDB" id="A0A1F6CHT9"/>
<accession>A0A1F6CHT9</accession>
<dbReference type="GO" id="GO:0005737">
    <property type="term" value="C:cytoplasm"/>
    <property type="evidence" value="ECO:0007669"/>
    <property type="project" value="UniProtKB-SubCell"/>
</dbReference>
<dbReference type="InterPro" id="IPR037103">
    <property type="entry name" value="Tubulin/FtsZ-like_C"/>
</dbReference>
<evidence type="ECO:0000256" key="5">
    <source>
        <dbReference type="NCBIfam" id="TIGR00065"/>
    </source>
</evidence>
<dbReference type="InterPro" id="IPR008280">
    <property type="entry name" value="Tub_FtsZ_C"/>
</dbReference>
<feature type="compositionally biased region" description="Basic and acidic residues" evidence="6">
    <location>
        <begin position="357"/>
        <end position="381"/>
    </location>
</feature>
<feature type="region of interest" description="Disordered" evidence="6">
    <location>
        <begin position="357"/>
        <end position="424"/>
    </location>
</feature>
<dbReference type="SMART" id="SM00865">
    <property type="entry name" value="Tubulin_C"/>
    <property type="match status" value="1"/>
</dbReference>
<evidence type="ECO:0000259" key="8">
    <source>
        <dbReference type="SMART" id="SM00865"/>
    </source>
</evidence>
<evidence type="ECO:0000256" key="3">
    <source>
        <dbReference type="ARBA" id="ARBA00023134"/>
    </source>
</evidence>
<dbReference type="SUPFAM" id="SSF52490">
    <property type="entry name" value="Tubulin nucleotide-binding domain-like"/>
    <property type="match status" value="1"/>
</dbReference>
<dbReference type="Gene3D" id="3.40.50.1440">
    <property type="entry name" value="Tubulin/FtsZ, GTPase domain"/>
    <property type="match status" value="1"/>
</dbReference>
<dbReference type="SUPFAM" id="SSF55307">
    <property type="entry name" value="Tubulin C-terminal domain-like"/>
    <property type="match status" value="1"/>
</dbReference>
<evidence type="ECO:0000256" key="6">
    <source>
        <dbReference type="SAM" id="MobiDB-lite"/>
    </source>
</evidence>
<dbReference type="PANTHER" id="PTHR30314">
    <property type="entry name" value="CELL DIVISION PROTEIN FTSZ-RELATED"/>
    <property type="match status" value="1"/>
</dbReference>
<dbReference type="PRINTS" id="PR00423">
    <property type="entry name" value="CELLDVISFTSZ"/>
</dbReference>
<dbReference type="Proteomes" id="UP000178815">
    <property type="component" value="Unassembled WGS sequence"/>
</dbReference>
<sequence>MSKRVEPEIETFARIRVVGVGGSGKNAINHMIDSKVRGVEFIAVNSDAQDLHRSLAKRKIHIGKNLTRGLGTGMNPELGKRAAEETRQEIQEALSGSDMVFITCGMGGGTGTGASAVVAKIAKEIGALVIAVVTKPFSFEGAQRKDIAERGLAELKKEVDAFIVIPNDKLLAIVDMQTSAKSAFAMCDEILRQAVEGVSDIITTPGEINTDFNDIKAIMEGAGPALMGIGIAEGDERARDAAQQAVNSPLLDVSISGAKGVLFVVAGSDDLGIMEVQEAAKVISESVEKNAKVIFGIMRDEKLKKGSLRIIVIATGFPESAAHASHSGLERSLFAQPVEQREEERGRIYHEILKRDERKETEKTAKEDIDDKNKFEMKKETPISIDMEGPIVTAMPHKREDAPPSPEDDDAWGAIPAFLRRHKK</sequence>
<organism evidence="9 10">
    <name type="scientific">Candidatus Kaiserbacteria bacterium RIFCSPHIGHO2_01_FULL_53_31</name>
    <dbReference type="NCBI Taxonomy" id="1798481"/>
    <lineage>
        <taxon>Bacteria</taxon>
        <taxon>Candidatus Kaiseribacteriota</taxon>
    </lineage>
</organism>
<keyword evidence="3 4" id="KW-0342">GTP-binding</keyword>
<dbReference type="InterPro" id="IPR003008">
    <property type="entry name" value="Tubulin_FtsZ_GTPase"/>
</dbReference>
<dbReference type="GO" id="GO:0005525">
    <property type="term" value="F:GTP binding"/>
    <property type="evidence" value="ECO:0007669"/>
    <property type="project" value="UniProtKB-UniRule"/>
</dbReference>
<dbReference type="FunFam" id="3.40.50.1440:FF:000001">
    <property type="entry name" value="Cell division protein FtsZ"/>
    <property type="match status" value="1"/>
</dbReference>
<dbReference type="InterPro" id="IPR036525">
    <property type="entry name" value="Tubulin/FtsZ_GTPase_sf"/>
</dbReference>
<dbReference type="GO" id="GO:0043093">
    <property type="term" value="P:FtsZ-dependent cytokinesis"/>
    <property type="evidence" value="ECO:0007669"/>
    <property type="project" value="UniProtKB-UniRule"/>
</dbReference>
<comment type="caution">
    <text evidence="4">Lacks conserved residue(s) required for the propagation of feature annotation.</text>
</comment>
<comment type="caution">
    <text evidence="9">The sequence shown here is derived from an EMBL/GenBank/DDBJ whole genome shotgun (WGS) entry which is preliminary data.</text>
</comment>
<feature type="binding site" evidence="4">
    <location>
        <begin position="109"/>
        <end position="111"/>
    </location>
    <ligand>
        <name>GTP</name>
        <dbReference type="ChEBI" id="CHEBI:37565"/>
    </ligand>
</feature>
<dbReference type="EMBL" id="MFKU01000011">
    <property type="protein sequence ID" value="OGG48531.1"/>
    <property type="molecule type" value="Genomic_DNA"/>
</dbReference>
<comment type="subunit">
    <text evidence="4">Homodimer. Polymerizes to form a dynamic ring structure in a strictly GTP-dependent manner. Interacts directly with several other division proteins.</text>
</comment>
<gene>
    <name evidence="4" type="primary">ftsZ</name>
    <name evidence="9" type="ORF">A2678_03490</name>
</gene>
<evidence type="ECO:0000256" key="1">
    <source>
        <dbReference type="ARBA" id="ARBA00009690"/>
    </source>
</evidence>
<dbReference type="InterPro" id="IPR018316">
    <property type="entry name" value="Tubulin/FtsZ_2-layer-sand-dom"/>
</dbReference>
<dbReference type="Gene3D" id="3.30.1330.20">
    <property type="entry name" value="Tubulin/FtsZ, C-terminal domain"/>
    <property type="match status" value="1"/>
</dbReference>
<feature type="domain" description="Tubulin/FtsZ 2-layer sandwich" evidence="8">
    <location>
        <begin position="208"/>
        <end position="326"/>
    </location>
</feature>
<dbReference type="STRING" id="1798481.A2678_03490"/>
<feature type="binding site" evidence="4">
    <location>
        <position position="140"/>
    </location>
    <ligand>
        <name>GTP</name>
        <dbReference type="ChEBI" id="CHEBI:37565"/>
    </ligand>
</feature>
<dbReference type="GO" id="GO:0051258">
    <property type="term" value="P:protein polymerization"/>
    <property type="evidence" value="ECO:0007669"/>
    <property type="project" value="UniProtKB-UniRule"/>
</dbReference>
<comment type="subcellular location">
    <subcellularLocation>
        <location evidence="4">Cytoplasm</location>
    </subcellularLocation>
    <text evidence="4">Assembles at midcell at the inner surface of the cytoplasmic membrane.</text>
</comment>
<evidence type="ECO:0000313" key="9">
    <source>
        <dbReference type="EMBL" id="OGG48531.1"/>
    </source>
</evidence>
<name>A0A1F6CHT9_9BACT</name>
<keyword evidence="4" id="KW-0963">Cytoplasm</keyword>
<evidence type="ECO:0000256" key="2">
    <source>
        <dbReference type="ARBA" id="ARBA00022741"/>
    </source>
</evidence>
<dbReference type="InterPro" id="IPR024757">
    <property type="entry name" value="FtsZ_C"/>
</dbReference>
<dbReference type="CDD" id="cd02201">
    <property type="entry name" value="FtsZ_type1"/>
    <property type="match status" value="1"/>
</dbReference>
<dbReference type="GO" id="GO:0032153">
    <property type="term" value="C:cell division site"/>
    <property type="evidence" value="ECO:0007669"/>
    <property type="project" value="UniProtKB-UniRule"/>
</dbReference>
<comment type="function">
    <text evidence="4">Essential cell division protein that forms a contractile ring structure (Z ring) at the future cell division site. The regulation of the ring assembly controls the timing and the location of cell division. One of the functions of the FtsZ ring is to recruit other cell division proteins to the septum to produce a new cell wall between the dividing cells. Binds GTP and shows GTPase activity.</text>
</comment>
<dbReference type="GO" id="GO:0000917">
    <property type="term" value="P:division septum assembly"/>
    <property type="evidence" value="ECO:0007669"/>
    <property type="project" value="UniProtKB-KW"/>
</dbReference>
<comment type="similarity">
    <text evidence="1 4">Belongs to the FtsZ family.</text>
</comment>
<keyword evidence="4" id="KW-0131">Cell cycle</keyword>
<dbReference type="GO" id="GO:0003924">
    <property type="term" value="F:GTPase activity"/>
    <property type="evidence" value="ECO:0007669"/>
    <property type="project" value="UniProtKB-UniRule"/>
</dbReference>
<evidence type="ECO:0000256" key="4">
    <source>
        <dbReference type="HAMAP-Rule" id="MF_00909"/>
    </source>
</evidence>
<dbReference type="InterPro" id="IPR045061">
    <property type="entry name" value="FtsZ/CetZ"/>
</dbReference>
<dbReference type="Pfam" id="PF00091">
    <property type="entry name" value="Tubulin"/>
    <property type="match status" value="1"/>
</dbReference>
<dbReference type="NCBIfam" id="TIGR00065">
    <property type="entry name" value="ftsZ"/>
    <property type="match status" value="1"/>
</dbReference>
<dbReference type="SMART" id="SM00864">
    <property type="entry name" value="Tubulin"/>
    <property type="match status" value="1"/>
</dbReference>
<dbReference type="InterPro" id="IPR000158">
    <property type="entry name" value="Cell_div_FtsZ"/>
</dbReference>
<feature type="binding site" evidence="4">
    <location>
        <position position="144"/>
    </location>
    <ligand>
        <name>GTP</name>
        <dbReference type="ChEBI" id="CHEBI:37565"/>
    </ligand>
</feature>
<evidence type="ECO:0000313" key="10">
    <source>
        <dbReference type="Proteomes" id="UP000178815"/>
    </source>
</evidence>
<keyword evidence="2 4" id="KW-0547">Nucleotide-binding</keyword>
<dbReference type="PANTHER" id="PTHR30314:SF3">
    <property type="entry name" value="MITOCHONDRIAL DIVISION PROTEIN FSZA"/>
    <property type="match status" value="1"/>
</dbReference>
<dbReference type="HAMAP" id="MF_00909">
    <property type="entry name" value="FtsZ"/>
    <property type="match status" value="1"/>
</dbReference>
<evidence type="ECO:0000259" key="7">
    <source>
        <dbReference type="SMART" id="SM00864"/>
    </source>
</evidence>
<feature type="binding site" evidence="4">
    <location>
        <position position="188"/>
    </location>
    <ligand>
        <name>GTP</name>
        <dbReference type="ChEBI" id="CHEBI:37565"/>
    </ligand>
</feature>
<dbReference type="Pfam" id="PF12327">
    <property type="entry name" value="FtsZ_C"/>
    <property type="match status" value="1"/>
</dbReference>
<reference evidence="9 10" key="1">
    <citation type="journal article" date="2016" name="Nat. Commun.">
        <title>Thousands of microbial genomes shed light on interconnected biogeochemical processes in an aquifer system.</title>
        <authorList>
            <person name="Anantharaman K."/>
            <person name="Brown C.T."/>
            <person name="Hug L.A."/>
            <person name="Sharon I."/>
            <person name="Castelle C.J."/>
            <person name="Probst A.J."/>
            <person name="Thomas B.C."/>
            <person name="Singh A."/>
            <person name="Wilkins M.J."/>
            <person name="Karaoz U."/>
            <person name="Brodie E.L."/>
            <person name="Williams K.H."/>
            <person name="Hubbard S.S."/>
            <person name="Banfield J.F."/>
        </authorList>
    </citation>
    <scope>NUCLEOTIDE SEQUENCE [LARGE SCALE GENOMIC DNA]</scope>
</reference>